<keyword evidence="5" id="KW-1185">Reference proteome</keyword>
<keyword evidence="1" id="KW-0812">Transmembrane</keyword>
<evidence type="ECO:0000313" key="4">
    <source>
        <dbReference type="EMBL" id="MBD9699219.1"/>
    </source>
</evidence>
<dbReference type="Proteomes" id="UP000642107">
    <property type="component" value="Unassembled WGS sequence"/>
</dbReference>
<feature type="transmembrane region" description="Helical" evidence="1">
    <location>
        <begin position="45"/>
        <end position="68"/>
    </location>
</feature>
<comment type="caution">
    <text evidence="4">The sequence shown here is derived from an EMBL/GenBank/DDBJ whole genome shotgun (WGS) entry which is preliminary data.</text>
</comment>
<dbReference type="InterPro" id="IPR027787">
    <property type="entry name" value="Alpha/beta-hydrolase_catalytic"/>
</dbReference>
<feature type="transmembrane region" description="Helical" evidence="1">
    <location>
        <begin position="88"/>
        <end position="108"/>
    </location>
</feature>
<feature type="domain" description="Alpha/beta-hydrolase N-terminal" evidence="3">
    <location>
        <begin position="37"/>
        <end position="244"/>
    </location>
</feature>
<dbReference type="Pfam" id="PF10081">
    <property type="entry name" value="Abhydrolase_9"/>
    <property type="match status" value="1"/>
</dbReference>
<dbReference type="InterPro" id="IPR027788">
    <property type="entry name" value="Alpha/beta-hydrolase_N_dom"/>
</dbReference>
<organism evidence="4 5">
    <name type="scientific">Flavimobilis rhizosphaerae</name>
    <dbReference type="NCBI Taxonomy" id="2775421"/>
    <lineage>
        <taxon>Bacteria</taxon>
        <taxon>Bacillati</taxon>
        <taxon>Actinomycetota</taxon>
        <taxon>Actinomycetes</taxon>
        <taxon>Micrococcales</taxon>
        <taxon>Jonesiaceae</taxon>
        <taxon>Flavimobilis</taxon>
    </lineage>
</organism>
<feature type="transmembrane region" description="Helical" evidence="1">
    <location>
        <begin position="128"/>
        <end position="146"/>
    </location>
</feature>
<dbReference type="Pfam" id="PF15420">
    <property type="entry name" value="Abhydrolase_9_N"/>
    <property type="match status" value="1"/>
</dbReference>
<reference evidence="4 5" key="1">
    <citation type="submission" date="2020-09" db="EMBL/GenBank/DDBJ databases">
        <title>Flavimobilis rhizosphaerae sp. nov., isolated from rhizosphere soil of Spartina alterniflora.</title>
        <authorList>
            <person name="Hanqin C."/>
        </authorList>
    </citation>
    <scope>NUCLEOTIDE SEQUENCE [LARGE SCALE GENOMIC DNA]</scope>
    <source>
        <strain evidence="4 5">GY 10621</strain>
    </source>
</reference>
<keyword evidence="1" id="KW-1133">Transmembrane helix</keyword>
<gene>
    <name evidence="4" type="ORF">IGS67_06895</name>
</gene>
<name>A0ABR9DQJ4_9MICO</name>
<evidence type="ECO:0000313" key="5">
    <source>
        <dbReference type="Proteomes" id="UP000642107"/>
    </source>
</evidence>
<protein>
    <submittedName>
        <fullName evidence="4">Alpha/beta-hydrolase family protein</fullName>
    </submittedName>
</protein>
<keyword evidence="1" id="KW-0472">Membrane</keyword>
<feature type="domain" description="Alpha/beta-hydrolase catalytic" evidence="2">
    <location>
        <begin position="268"/>
        <end position="555"/>
    </location>
</feature>
<feature type="transmembrane region" description="Helical" evidence="1">
    <location>
        <begin position="167"/>
        <end position="185"/>
    </location>
</feature>
<sequence>MSAPRWVVTGAAAVRAWASGLSTTGLWIALLFFCASLTPSLIPRVWLYQALVTGVSVAVGYAVGRACVGLVRLLGFRTTPSETARRRWLLALGIVAIVAVPTMMILGARWQDRIRDLMGAEPGPAWNAPTQAVVAVVIAVALLQLARGLRWCVRRVARFVGRWVPAPTARLVGFVFVAVLAVLVVDGTVVRGALSALNSIYANVDDGTREGVVAPTNPLRSGSPESAQSWDTLGLQGRTFVAGGFGDDEIADVAARRGIPADDVRSPVRAYAGMSSGATLDDVAANVVAELDRTDAWSRSVLAVVTTTGTGWVDPSFADTFELMHSGDTAIAAMQYSYLPSWVSFIGDRSTPPAAGRALFEAVYDAWSARPADDRPRLVTFGLSLGSYGGQGAFSGLQDMATRTQGALWVGTPGFTDLWNDLAKHRDDGSSQIQPVLDRGHTVRWSATPGDASNLFDLPGEWTDPRIVYLQHPSDGVTWWNPDLVLGKPDWLREPRGTAVLPEMEWIPFVTFFQVTGDLMVAADVPPGYGHSYHLEYVDALAAVTAPEQWTDADRGVLREVMAQQPVES</sequence>
<dbReference type="EMBL" id="JACZDF010000003">
    <property type="protein sequence ID" value="MBD9699219.1"/>
    <property type="molecule type" value="Genomic_DNA"/>
</dbReference>
<feature type="transmembrane region" description="Helical" evidence="1">
    <location>
        <begin position="12"/>
        <end position="33"/>
    </location>
</feature>
<proteinExistence type="predicted"/>
<accession>A0ABR9DQJ4</accession>
<evidence type="ECO:0000259" key="2">
    <source>
        <dbReference type="Pfam" id="PF10081"/>
    </source>
</evidence>
<evidence type="ECO:0000259" key="3">
    <source>
        <dbReference type="Pfam" id="PF15420"/>
    </source>
</evidence>
<evidence type="ECO:0000256" key="1">
    <source>
        <dbReference type="SAM" id="Phobius"/>
    </source>
</evidence>
<dbReference type="RefSeq" id="WP_192279110.1">
    <property type="nucleotide sequence ID" value="NZ_JACZDF010000003.1"/>
</dbReference>